<keyword evidence="1" id="KW-0472">Membrane</keyword>
<keyword evidence="3" id="KW-1185">Reference proteome</keyword>
<dbReference type="AlphaFoldDB" id="A0A0F6YJ66"/>
<dbReference type="KEGG" id="samy:DB32_003784"/>
<gene>
    <name evidence="2" type="ORF">DB32_003784</name>
</gene>
<name>A0A0F6YJ66_9BACT</name>
<feature type="transmembrane region" description="Helical" evidence="1">
    <location>
        <begin position="82"/>
        <end position="102"/>
    </location>
</feature>
<dbReference type="Proteomes" id="UP000034883">
    <property type="component" value="Chromosome"/>
</dbReference>
<feature type="transmembrane region" description="Helical" evidence="1">
    <location>
        <begin position="45"/>
        <end position="70"/>
    </location>
</feature>
<dbReference type="RefSeq" id="WP_157069159.1">
    <property type="nucleotide sequence ID" value="NZ_CP011125.1"/>
</dbReference>
<evidence type="ECO:0000256" key="1">
    <source>
        <dbReference type="SAM" id="Phobius"/>
    </source>
</evidence>
<keyword evidence="1" id="KW-1133">Transmembrane helix</keyword>
<sequence length="162" mass="16375">MSTFDVRFVRGAIPAPEVDAGLEGAGTIEAAREGMTIRATRRRGGLATVLACVLGVVAMLVVVVTAVMIADAMFAGVDITKGVAALGILALGGGGMGAFSVLERVLPRAAVTITVPWAYVVTARVSGSQLQVVTTAPALSGTTTIDAPDIGALLEALERARA</sequence>
<protein>
    <submittedName>
        <fullName evidence="2">Uncharacterized protein</fullName>
    </submittedName>
</protein>
<organism evidence="2 3">
    <name type="scientific">Sandaracinus amylolyticus</name>
    <dbReference type="NCBI Taxonomy" id="927083"/>
    <lineage>
        <taxon>Bacteria</taxon>
        <taxon>Pseudomonadati</taxon>
        <taxon>Myxococcota</taxon>
        <taxon>Polyangia</taxon>
        <taxon>Polyangiales</taxon>
        <taxon>Sandaracinaceae</taxon>
        <taxon>Sandaracinus</taxon>
    </lineage>
</organism>
<evidence type="ECO:0000313" key="3">
    <source>
        <dbReference type="Proteomes" id="UP000034883"/>
    </source>
</evidence>
<proteinExistence type="predicted"/>
<dbReference type="STRING" id="927083.DB32_003784"/>
<keyword evidence="1" id="KW-0812">Transmembrane</keyword>
<evidence type="ECO:0000313" key="2">
    <source>
        <dbReference type="EMBL" id="AKF06635.1"/>
    </source>
</evidence>
<accession>A0A0F6YJ66</accession>
<reference evidence="2 3" key="1">
    <citation type="submission" date="2015-03" db="EMBL/GenBank/DDBJ databases">
        <title>Genome assembly of Sandaracinus amylolyticus DSM 53668.</title>
        <authorList>
            <person name="Sharma G."/>
            <person name="Subramanian S."/>
        </authorList>
    </citation>
    <scope>NUCLEOTIDE SEQUENCE [LARGE SCALE GENOMIC DNA]</scope>
    <source>
        <strain evidence="2 3">DSM 53668</strain>
    </source>
</reference>
<dbReference type="EMBL" id="CP011125">
    <property type="protein sequence ID" value="AKF06635.1"/>
    <property type="molecule type" value="Genomic_DNA"/>
</dbReference>